<comment type="subcellular location">
    <subcellularLocation>
        <location evidence="2">Chromosome</location>
    </subcellularLocation>
    <subcellularLocation>
        <location evidence="1">Nucleus</location>
    </subcellularLocation>
</comment>
<dbReference type="SMART" id="SM00547">
    <property type="entry name" value="ZnF_RBZ"/>
    <property type="match status" value="1"/>
</dbReference>
<evidence type="ECO:0000313" key="29">
    <source>
        <dbReference type="Proteomes" id="UP001318040"/>
    </source>
</evidence>
<dbReference type="InterPro" id="IPR000214">
    <property type="entry name" value="Znf_DNA_glyclase/AP_lyase"/>
</dbReference>
<reference evidence="30" key="1">
    <citation type="submission" date="2025-08" db="UniProtKB">
        <authorList>
            <consortium name="RefSeq"/>
        </authorList>
    </citation>
    <scope>IDENTIFICATION</scope>
    <source>
        <tissue evidence="30">Sperm</tissue>
    </source>
</reference>
<dbReference type="InterPro" id="IPR015886">
    <property type="entry name" value="H2TH_FPG"/>
</dbReference>
<keyword evidence="13" id="KW-0234">DNA repair</keyword>
<evidence type="ECO:0000256" key="24">
    <source>
        <dbReference type="SAM" id="MobiDB-lite"/>
    </source>
</evidence>
<dbReference type="GO" id="GO:0005694">
    <property type="term" value="C:chromosome"/>
    <property type="evidence" value="ECO:0007669"/>
    <property type="project" value="UniProtKB-SubCell"/>
</dbReference>
<dbReference type="GO" id="GO:0140078">
    <property type="term" value="F:class I DNA-(apurinic or apyrimidinic site) endonuclease activity"/>
    <property type="evidence" value="ECO:0007669"/>
    <property type="project" value="UniProtKB-EC"/>
</dbReference>
<evidence type="ECO:0000256" key="10">
    <source>
        <dbReference type="ARBA" id="ARBA00022801"/>
    </source>
</evidence>
<dbReference type="AlphaFoldDB" id="A0AAJ7WV64"/>
<keyword evidence="15" id="KW-0539">Nucleus</keyword>
<evidence type="ECO:0000256" key="19">
    <source>
        <dbReference type="ARBA" id="ARBA00073168"/>
    </source>
</evidence>
<dbReference type="PROSITE" id="PS01358">
    <property type="entry name" value="ZF_RANBP2_1"/>
    <property type="match status" value="1"/>
</dbReference>
<evidence type="ECO:0000256" key="14">
    <source>
        <dbReference type="ARBA" id="ARBA00023239"/>
    </source>
</evidence>
<keyword evidence="17" id="KW-0326">Glycosidase</keyword>
<protein>
    <recommendedName>
        <fullName evidence="19">Endonuclease 8-like 3</fullName>
        <ecNumber evidence="4">4.2.99.18</ecNumber>
    </recommendedName>
    <alternativeName>
        <fullName evidence="20">DNA glycosylase/AP lyase Neil3</fullName>
    </alternativeName>
    <alternativeName>
        <fullName evidence="22">Endonuclease VIII-like 3</fullName>
    </alternativeName>
    <alternativeName>
        <fullName evidence="21">Nei-like protein 3</fullName>
    </alternativeName>
</protein>
<keyword evidence="8" id="KW-0227">DNA damage</keyword>
<dbReference type="PROSITE" id="PS50199">
    <property type="entry name" value="ZF_RANBP2_2"/>
    <property type="match status" value="1"/>
</dbReference>
<evidence type="ECO:0000256" key="15">
    <source>
        <dbReference type="ARBA" id="ARBA00023242"/>
    </source>
</evidence>
<dbReference type="KEGG" id="pmrn:116942953"/>
<dbReference type="GO" id="GO:0005654">
    <property type="term" value="C:nucleoplasm"/>
    <property type="evidence" value="ECO:0007669"/>
    <property type="project" value="UniProtKB-ARBA"/>
</dbReference>
<evidence type="ECO:0000259" key="25">
    <source>
        <dbReference type="PROSITE" id="PS50199"/>
    </source>
</evidence>
<dbReference type="PROSITE" id="PS51999">
    <property type="entry name" value="ZF_GRF"/>
    <property type="match status" value="2"/>
</dbReference>
<dbReference type="SUPFAM" id="SSF46946">
    <property type="entry name" value="S13-like H2TH domain"/>
    <property type="match status" value="1"/>
</dbReference>
<dbReference type="SMART" id="SM01232">
    <property type="entry name" value="H2TH"/>
    <property type="match status" value="1"/>
</dbReference>
<keyword evidence="9 23" id="KW-0863">Zinc-finger</keyword>
<evidence type="ECO:0000256" key="2">
    <source>
        <dbReference type="ARBA" id="ARBA00004286"/>
    </source>
</evidence>
<dbReference type="Gene3D" id="3.20.190.10">
    <property type="entry name" value="MutM-like, N-terminal"/>
    <property type="match status" value="1"/>
</dbReference>
<gene>
    <name evidence="30" type="primary">NEIL3</name>
</gene>
<keyword evidence="16" id="KW-0511">Multifunctional enzyme</keyword>
<dbReference type="Gene3D" id="4.10.1060.10">
    <property type="entry name" value="Zinc finger, RanBP2-type"/>
    <property type="match status" value="1"/>
</dbReference>
<feature type="domain" description="RanBP2-type" evidence="25">
    <location>
        <begin position="318"/>
        <end position="348"/>
    </location>
</feature>
<keyword evidence="14" id="KW-0456">Lyase</keyword>
<evidence type="ECO:0000259" key="27">
    <source>
        <dbReference type="PROSITE" id="PS51068"/>
    </source>
</evidence>
<evidence type="ECO:0000256" key="17">
    <source>
        <dbReference type="ARBA" id="ARBA00023295"/>
    </source>
</evidence>
<dbReference type="CTD" id="55247"/>
<dbReference type="GO" id="GO:0008270">
    <property type="term" value="F:zinc ion binding"/>
    <property type="evidence" value="ECO:0007669"/>
    <property type="project" value="UniProtKB-KW"/>
</dbReference>
<keyword evidence="6" id="KW-0479">Metal-binding</keyword>
<dbReference type="Pfam" id="PF06831">
    <property type="entry name" value="H2TH"/>
    <property type="match status" value="1"/>
</dbReference>
<keyword evidence="29" id="KW-1185">Reference proteome</keyword>
<dbReference type="InterPro" id="IPR010979">
    <property type="entry name" value="Ribosomal_uS13-like_H2TH"/>
</dbReference>
<dbReference type="PANTHER" id="PTHR22993">
    <property type="entry name" value="FORMAMIDOPYRIMIDINE-DNA GLYCOSYLASE"/>
    <property type="match status" value="1"/>
</dbReference>
<feature type="compositionally biased region" description="Polar residues" evidence="24">
    <location>
        <begin position="467"/>
        <end position="476"/>
    </location>
</feature>
<evidence type="ECO:0000256" key="4">
    <source>
        <dbReference type="ARBA" id="ARBA00012720"/>
    </source>
</evidence>
<dbReference type="GO" id="GO:0019104">
    <property type="term" value="F:DNA N-glycosylase activity"/>
    <property type="evidence" value="ECO:0007669"/>
    <property type="project" value="InterPro"/>
</dbReference>
<dbReference type="SMART" id="SM00898">
    <property type="entry name" value="Fapy_DNA_glyco"/>
    <property type="match status" value="1"/>
</dbReference>
<dbReference type="PANTHER" id="PTHR22993:SF10">
    <property type="entry name" value="ENDONUCLEASE 8-LIKE 3"/>
    <property type="match status" value="1"/>
</dbReference>
<organism evidence="29 30">
    <name type="scientific">Petromyzon marinus</name>
    <name type="common">Sea lamprey</name>
    <dbReference type="NCBI Taxonomy" id="7757"/>
    <lineage>
        <taxon>Eukaryota</taxon>
        <taxon>Metazoa</taxon>
        <taxon>Chordata</taxon>
        <taxon>Craniata</taxon>
        <taxon>Vertebrata</taxon>
        <taxon>Cyclostomata</taxon>
        <taxon>Hyperoartia</taxon>
        <taxon>Petromyzontiformes</taxon>
        <taxon>Petromyzontidae</taxon>
        <taxon>Petromyzon</taxon>
    </lineage>
</organism>
<proteinExistence type="inferred from homology"/>
<feature type="domain" description="GRF-type" evidence="28">
    <location>
        <begin position="541"/>
        <end position="583"/>
    </location>
</feature>
<dbReference type="Pfam" id="PF01149">
    <property type="entry name" value="Fapy_DNA_glyco"/>
    <property type="match status" value="1"/>
</dbReference>
<dbReference type="RefSeq" id="XP_032811339.1">
    <property type="nucleotide sequence ID" value="XM_032955448.1"/>
</dbReference>
<keyword evidence="11" id="KW-0862">Zinc</keyword>
<feature type="domain" description="Formamidopyrimidine-DNA glycosylase catalytic" evidence="27">
    <location>
        <begin position="66"/>
        <end position="127"/>
    </location>
</feature>
<evidence type="ECO:0000313" key="30">
    <source>
        <dbReference type="RefSeq" id="XP_032811339.1"/>
    </source>
</evidence>
<dbReference type="PROSITE" id="PS51068">
    <property type="entry name" value="FPG_CAT"/>
    <property type="match status" value="1"/>
</dbReference>
<evidence type="ECO:0000256" key="22">
    <source>
        <dbReference type="ARBA" id="ARBA00083341"/>
    </source>
</evidence>
<dbReference type="EC" id="4.2.99.18" evidence="4"/>
<dbReference type="Gene3D" id="1.10.8.50">
    <property type="match status" value="1"/>
</dbReference>
<evidence type="ECO:0000256" key="8">
    <source>
        <dbReference type="ARBA" id="ARBA00022763"/>
    </source>
</evidence>
<comment type="catalytic activity">
    <reaction evidence="18">
        <text>2'-deoxyribonucleotide-(2'-deoxyribose 5'-phosphate)-2'-deoxyribonucleotide-DNA = a 3'-end 2'-deoxyribonucleotide-(2,3-dehydro-2,3-deoxyribose 5'-phosphate)-DNA + a 5'-end 5'-phospho-2'-deoxyribonucleoside-DNA + H(+)</text>
        <dbReference type="Rhea" id="RHEA:66592"/>
        <dbReference type="Rhea" id="RHEA-COMP:13180"/>
        <dbReference type="Rhea" id="RHEA-COMP:16897"/>
        <dbReference type="Rhea" id="RHEA-COMP:17067"/>
        <dbReference type="ChEBI" id="CHEBI:15378"/>
        <dbReference type="ChEBI" id="CHEBI:136412"/>
        <dbReference type="ChEBI" id="CHEBI:157695"/>
        <dbReference type="ChEBI" id="CHEBI:167181"/>
        <dbReference type="EC" id="4.2.99.18"/>
    </reaction>
</comment>
<evidence type="ECO:0000256" key="12">
    <source>
        <dbReference type="ARBA" id="ARBA00023125"/>
    </source>
</evidence>
<evidence type="ECO:0000256" key="9">
    <source>
        <dbReference type="ARBA" id="ARBA00022771"/>
    </source>
</evidence>
<dbReference type="FunFam" id="1.10.8.50:FF:000008">
    <property type="entry name" value="Nei-like DNA glycosylase 3"/>
    <property type="match status" value="1"/>
</dbReference>
<evidence type="ECO:0000256" key="13">
    <source>
        <dbReference type="ARBA" id="ARBA00023204"/>
    </source>
</evidence>
<dbReference type="InterPro" id="IPR012319">
    <property type="entry name" value="FPG_cat"/>
</dbReference>
<dbReference type="PROSITE" id="PS51066">
    <property type="entry name" value="ZF_FPG_2"/>
    <property type="match status" value="1"/>
</dbReference>
<accession>A0AAJ7WV64</accession>
<evidence type="ECO:0000256" key="20">
    <source>
        <dbReference type="ARBA" id="ARBA00081871"/>
    </source>
</evidence>
<evidence type="ECO:0000256" key="7">
    <source>
        <dbReference type="ARBA" id="ARBA00022737"/>
    </source>
</evidence>
<feature type="domain" description="GRF-type" evidence="28">
    <location>
        <begin position="494"/>
        <end position="537"/>
    </location>
</feature>
<feature type="region of interest" description="Disordered" evidence="24">
    <location>
        <begin position="395"/>
        <end position="451"/>
    </location>
</feature>
<evidence type="ECO:0000256" key="6">
    <source>
        <dbReference type="ARBA" id="ARBA00022723"/>
    </source>
</evidence>
<evidence type="ECO:0000256" key="23">
    <source>
        <dbReference type="PROSITE-ProRule" id="PRU00322"/>
    </source>
</evidence>
<evidence type="ECO:0000256" key="5">
    <source>
        <dbReference type="ARBA" id="ARBA00022454"/>
    </source>
</evidence>
<evidence type="ECO:0000256" key="3">
    <source>
        <dbReference type="ARBA" id="ARBA00009409"/>
    </source>
</evidence>
<evidence type="ECO:0000256" key="16">
    <source>
        <dbReference type="ARBA" id="ARBA00023268"/>
    </source>
</evidence>
<dbReference type="InterPro" id="IPR035937">
    <property type="entry name" value="FPG_N"/>
</dbReference>
<dbReference type="SUPFAM" id="SSF81624">
    <property type="entry name" value="N-terminal domain of MutM-like DNA repair proteins"/>
    <property type="match status" value="1"/>
</dbReference>
<dbReference type="Pfam" id="PF06839">
    <property type="entry name" value="Zn_ribbon_GRF"/>
    <property type="match status" value="2"/>
</dbReference>
<evidence type="ECO:0000259" key="26">
    <source>
        <dbReference type="PROSITE" id="PS51066"/>
    </source>
</evidence>
<keyword evidence="12" id="KW-0238">DNA-binding</keyword>
<keyword evidence="10" id="KW-0378">Hydrolase</keyword>
<keyword evidence="7" id="KW-0677">Repeat</keyword>
<evidence type="ECO:0000256" key="11">
    <source>
        <dbReference type="ARBA" id="ARBA00022833"/>
    </source>
</evidence>
<dbReference type="Proteomes" id="UP001318040">
    <property type="component" value="Chromosome 16"/>
</dbReference>
<dbReference type="GO" id="GO:0003684">
    <property type="term" value="F:damaged DNA binding"/>
    <property type="evidence" value="ECO:0007669"/>
    <property type="project" value="InterPro"/>
</dbReference>
<dbReference type="GO" id="GO:0006284">
    <property type="term" value="P:base-excision repair"/>
    <property type="evidence" value="ECO:0007669"/>
    <property type="project" value="InterPro"/>
</dbReference>
<name>A0AAJ7WV64_PETMA</name>
<dbReference type="InterPro" id="IPR001876">
    <property type="entry name" value="Znf_RanBP2"/>
</dbReference>
<sequence>MVEGPGCTLNGERIKVRVRVSQTVLSTRTAASGVAVHQQQQRPCKAASQGAAAGRGWCPAGQLSSLTGQQYTGVETLGKELFLYFQESALRVHFGMNGSMRINSGAEGRAQRPPALEVVLSSDRIFFYDSTFDVRSAEACRERVRAQGDLDVCSARFDVERACTELGAHSGRMLCDVLLDQALLPGVGNIIKNEGLLDSGLHPAITVSQLSLEQIKHLVKMTRDFSLLFYQCRKTGSALQKHCRVYKRSACGQCRTRVVVCRLGENGRMTYFCPHCQHEDPRHVDPSKLQHRNNSLLAWVQGGRPDTAEVGRQDVASRAEEEWACAVCTLVNRGSDAACDACLTQRPPPEPQADCTEHCSTLHDDRLMLYPCNAFPRPCVVTKVNRRTAFGTATLIVTSPGSPPGPPARDAPFGAGGSSDSRQAVSWNERANARSPLKTAPRTPRPAAPFHAPQAFKRFKPNFVDRTPNNRGQNSGEIPDASGAAARDGTVARCRGHDRPCALHVVQKAGPNRGRHFHACALPQKQQCQHFEWADLHFPECDHGLRCVMRTVLKLGPNNGRNFYACAQGRDRQCAFFQWADGASGVHALPGC</sequence>
<dbReference type="InterPro" id="IPR010666">
    <property type="entry name" value="Znf_GRF"/>
</dbReference>
<feature type="region of interest" description="Disordered" evidence="24">
    <location>
        <begin position="465"/>
        <end position="485"/>
    </location>
</feature>
<evidence type="ECO:0000256" key="18">
    <source>
        <dbReference type="ARBA" id="ARBA00044632"/>
    </source>
</evidence>
<feature type="domain" description="FPG-type" evidence="26">
    <location>
        <begin position="244"/>
        <end position="278"/>
    </location>
</feature>
<comment type="similarity">
    <text evidence="3">Belongs to the FPG family.</text>
</comment>
<evidence type="ECO:0000259" key="28">
    <source>
        <dbReference type="PROSITE" id="PS51999"/>
    </source>
</evidence>
<evidence type="ECO:0000256" key="21">
    <source>
        <dbReference type="ARBA" id="ARBA00082922"/>
    </source>
</evidence>
<evidence type="ECO:0000256" key="1">
    <source>
        <dbReference type="ARBA" id="ARBA00004123"/>
    </source>
</evidence>
<keyword evidence="5" id="KW-0158">Chromosome</keyword>